<dbReference type="EMBL" id="ML986580">
    <property type="protein sequence ID" value="KAF2269976.1"/>
    <property type="molecule type" value="Genomic_DNA"/>
</dbReference>
<sequence length="74" mass="8209">MSSNYSNSSRPSIEKGNIDSSTASIVSGTPSTKSPSITKKMWESIKKHAKEHHESVNAAYEVYYGQGYNTRRPN</sequence>
<feature type="compositionally biased region" description="Low complexity" evidence="1">
    <location>
        <begin position="1"/>
        <end position="11"/>
    </location>
</feature>
<evidence type="ECO:0000313" key="3">
    <source>
        <dbReference type="Proteomes" id="UP000800093"/>
    </source>
</evidence>
<accession>A0A9P4TPC1</accession>
<organism evidence="2 3">
    <name type="scientific">Lojkania enalia</name>
    <dbReference type="NCBI Taxonomy" id="147567"/>
    <lineage>
        <taxon>Eukaryota</taxon>
        <taxon>Fungi</taxon>
        <taxon>Dikarya</taxon>
        <taxon>Ascomycota</taxon>
        <taxon>Pezizomycotina</taxon>
        <taxon>Dothideomycetes</taxon>
        <taxon>Pleosporomycetidae</taxon>
        <taxon>Pleosporales</taxon>
        <taxon>Pleosporales incertae sedis</taxon>
        <taxon>Lojkania</taxon>
    </lineage>
</organism>
<dbReference type="Proteomes" id="UP000800093">
    <property type="component" value="Unassembled WGS sequence"/>
</dbReference>
<feature type="compositionally biased region" description="Polar residues" evidence="1">
    <location>
        <begin position="18"/>
        <end position="37"/>
    </location>
</feature>
<dbReference type="AlphaFoldDB" id="A0A9P4TPC1"/>
<evidence type="ECO:0000313" key="2">
    <source>
        <dbReference type="EMBL" id="KAF2269976.1"/>
    </source>
</evidence>
<proteinExistence type="predicted"/>
<name>A0A9P4TPC1_9PLEO</name>
<gene>
    <name evidence="2" type="ORF">CC78DRAFT_528505</name>
</gene>
<feature type="region of interest" description="Disordered" evidence="1">
    <location>
        <begin position="1"/>
        <end position="39"/>
    </location>
</feature>
<keyword evidence="3" id="KW-1185">Reference proteome</keyword>
<dbReference type="OrthoDB" id="3494771at2759"/>
<comment type="caution">
    <text evidence="2">The sequence shown here is derived from an EMBL/GenBank/DDBJ whole genome shotgun (WGS) entry which is preliminary data.</text>
</comment>
<protein>
    <submittedName>
        <fullName evidence="2">Uncharacterized protein</fullName>
    </submittedName>
</protein>
<evidence type="ECO:0000256" key="1">
    <source>
        <dbReference type="SAM" id="MobiDB-lite"/>
    </source>
</evidence>
<reference evidence="3" key="1">
    <citation type="journal article" date="2020" name="Stud. Mycol.">
        <title>101 Dothideomycetes genomes: A test case for predicting lifestyles and emergence of pathogens.</title>
        <authorList>
            <person name="Haridas S."/>
            <person name="Albert R."/>
            <person name="Binder M."/>
            <person name="Bloem J."/>
            <person name="LaButti K."/>
            <person name="Salamov A."/>
            <person name="Andreopoulos B."/>
            <person name="Baker S."/>
            <person name="Barry K."/>
            <person name="Bills G."/>
            <person name="Bluhm B."/>
            <person name="Cannon C."/>
            <person name="Castanera R."/>
            <person name="Culley D."/>
            <person name="Daum C."/>
            <person name="Ezra D."/>
            <person name="Gonzalez J."/>
            <person name="Henrissat B."/>
            <person name="Kuo A."/>
            <person name="Liang C."/>
            <person name="Lipzen A."/>
            <person name="Lutzoni F."/>
            <person name="Magnuson J."/>
            <person name="Mondo S."/>
            <person name="Nolan M."/>
            <person name="Ohm R."/>
            <person name="Pangilinan J."/>
            <person name="Park H.-J."/>
            <person name="Ramirez L."/>
            <person name="Alfaro M."/>
            <person name="Sun H."/>
            <person name="Tritt A."/>
            <person name="Yoshinaga Y."/>
            <person name="Zwiers L.-H."/>
            <person name="Turgeon B."/>
            <person name="Goodwin S."/>
            <person name="Spatafora J."/>
            <person name="Crous P."/>
            <person name="Grigoriev I."/>
        </authorList>
    </citation>
    <scope>NUCLEOTIDE SEQUENCE [LARGE SCALE GENOMIC DNA]</scope>
    <source>
        <strain evidence="3">CBS 304.66</strain>
    </source>
</reference>